<dbReference type="EMBL" id="FR719195">
    <property type="protein sequence ID" value="CBX81861.1"/>
    <property type="molecule type" value="Genomic_DNA"/>
</dbReference>
<sequence>MNHITGHGLIVIAAANLIKSIRITTDRQPQTLVTEGVQQY</sequence>
<organism evidence="1">
    <name type="scientific">Erwinia amylovora ATCC BAA-2158</name>
    <dbReference type="NCBI Taxonomy" id="889211"/>
    <lineage>
        <taxon>Bacteria</taxon>
        <taxon>Pseudomonadati</taxon>
        <taxon>Pseudomonadota</taxon>
        <taxon>Gammaproteobacteria</taxon>
        <taxon>Enterobacterales</taxon>
        <taxon>Erwiniaceae</taxon>
        <taxon>Erwinia</taxon>
    </lineage>
</organism>
<proteinExistence type="predicted"/>
<gene>
    <name evidence="1" type="ORF">EAIL5_3041</name>
</gene>
<name>E5B8Q6_ERWAM</name>
<accession>E5B8Q6</accession>
<dbReference type="AlphaFoldDB" id="E5B8Q6"/>
<protein>
    <submittedName>
        <fullName evidence="1">Uncharacterized protein</fullName>
    </submittedName>
</protein>
<reference evidence="1" key="1">
    <citation type="journal article" date="2011" name="J. Bacteriol.">
        <title>Genome Sequence of an Erwinia amylovora Strain with Pathogenicity Restricted to Rubus Plants.</title>
        <authorList>
            <person name="Powney R."/>
            <person name="Smits T.H."/>
            <person name="Sawbridge T."/>
            <person name="Frey B."/>
            <person name="Blom J."/>
            <person name="Frey J.E."/>
            <person name="Plummer K.M."/>
            <person name="Beer S.V."/>
            <person name="Luck J."/>
            <person name="Duffy B."/>
            <person name="Rodoni B."/>
        </authorList>
    </citation>
    <scope>NUCLEOTIDE SEQUENCE</scope>
    <source>
        <strain evidence="1">ATCC BAA-2158</strain>
    </source>
</reference>
<evidence type="ECO:0000313" key="1">
    <source>
        <dbReference type="EMBL" id="CBX81861.1"/>
    </source>
</evidence>